<evidence type="ECO:0000313" key="2">
    <source>
        <dbReference type="Proteomes" id="UP000054538"/>
    </source>
</evidence>
<dbReference type="EMBL" id="KN827003">
    <property type="protein sequence ID" value="KIK77397.1"/>
    <property type="molecule type" value="Genomic_DNA"/>
</dbReference>
<proteinExistence type="predicted"/>
<keyword evidence="2" id="KW-1185">Reference proteome</keyword>
<sequence length="94" mass="10312">MDVDTVRLTLLQRAEYMKKGLCFVCGKQGHCSTDHKSVEVPSSPTPTPSAANVYFSELCKQNIPESKVLDVLCTCFEDKNLSNGNTVSVSKVEL</sequence>
<gene>
    <name evidence="1" type="ORF">PAXRUDRAFT_42934</name>
</gene>
<dbReference type="OrthoDB" id="2701846at2759"/>
<feature type="non-terminal residue" evidence="1">
    <location>
        <position position="1"/>
    </location>
</feature>
<dbReference type="InParanoid" id="A0A0D0C2J9"/>
<accession>A0A0D0C2J9</accession>
<reference evidence="1 2" key="1">
    <citation type="submission" date="2014-04" db="EMBL/GenBank/DDBJ databases">
        <authorList>
            <consortium name="DOE Joint Genome Institute"/>
            <person name="Kuo A."/>
            <person name="Kohler A."/>
            <person name="Jargeat P."/>
            <person name="Nagy L.G."/>
            <person name="Floudas D."/>
            <person name="Copeland A."/>
            <person name="Barry K.W."/>
            <person name="Cichocki N."/>
            <person name="Veneault-Fourrey C."/>
            <person name="LaButti K."/>
            <person name="Lindquist E.A."/>
            <person name="Lipzen A."/>
            <person name="Lundell T."/>
            <person name="Morin E."/>
            <person name="Murat C."/>
            <person name="Sun H."/>
            <person name="Tunlid A."/>
            <person name="Henrissat B."/>
            <person name="Grigoriev I.V."/>
            <person name="Hibbett D.S."/>
            <person name="Martin F."/>
            <person name="Nordberg H.P."/>
            <person name="Cantor M.N."/>
            <person name="Hua S.X."/>
        </authorList>
    </citation>
    <scope>NUCLEOTIDE SEQUENCE [LARGE SCALE GENOMIC DNA]</scope>
    <source>
        <strain evidence="1 2">Ve08.2h10</strain>
    </source>
</reference>
<evidence type="ECO:0000313" key="1">
    <source>
        <dbReference type="EMBL" id="KIK77397.1"/>
    </source>
</evidence>
<reference evidence="2" key="2">
    <citation type="submission" date="2015-01" db="EMBL/GenBank/DDBJ databases">
        <title>Evolutionary Origins and Diversification of the Mycorrhizal Mutualists.</title>
        <authorList>
            <consortium name="DOE Joint Genome Institute"/>
            <consortium name="Mycorrhizal Genomics Consortium"/>
            <person name="Kohler A."/>
            <person name="Kuo A."/>
            <person name="Nagy L.G."/>
            <person name="Floudas D."/>
            <person name="Copeland A."/>
            <person name="Barry K.W."/>
            <person name="Cichocki N."/>
            <person name="Veneault-Fourrey C."/>
            <person name="LaButti K."/>
            <person name="Lindquist E.A."/>
            <person name="Lipzen A."/>
            <person name="Lundell T."/>
            <person name="Morin E."/>
            <person name="Murat C."/>
            <person name="Riley R."/>
            <person name="Ohm R."/>
            <person name="Sun H."/>
            <person name="Tunlid A."/>
            <person name="Henrissat B."/>
            <person name="Grigoriev I.V."/>
            <person name="Hibbett D.S."/>
            <person name="Martin F."/>
        </authorList>
    </citation>
    <scope>NUCLEOTIDE SEQUENCE [LARGE SCALE GENOMIC DNA]</scope>
    <source>
        <strain evidence="2">Ve08.2h10</strain>
    </source>
</reference>
<dbReference type="HOGENOM" id="CLU_139891_0_0_1"/>
<name>A0A0D0C2J9_9AGAM</name>
<protein>
    <submittedName>
        <fullName evidence="1">Uncharacterized protein</fullName>
    </submittedName>
</protein>
<dbReference type="Proteomes" id="UP000054538">
    <property type="component" value="Unassembled WGS sequence"/>
</dbReference>
<dbReference type="AlphaFoldDB" id="A0A0D0C2J9"/>
<organism evidence="1 2">
    <name type="scientific">Paxillus rubicundulus Ve08.2h10</name>
    <dbReference type="NCBI Taxonomy" id="930991"/>
    <lineage>
        <taxon>Eukaryota</taxon>
        <taxon>Fungi</taxon>
        <taxon>Dikarya</taxon>
        <taxon>Basidiomycota</taxon>
        <taxon>Agaricomycotina</taxon>
        <taxon>Agaricomycetes</taxon>
        <taxon>Agaricomycetidae</taxon>
        <taxon>Boletales</taxon>
        <taxon>Paxilineae</taxon>
        <taxon>Paxillaceae</taxon>
        <taxon>Paxillus</taxon>
    </lineage>
</organism>